<organism evidence="1 2">
    <name type="scientific">Erwinia phage pEa_SNUABM_12</name>
    <dbReference type="NCBI Taxonomy" id="2768773"/>
    <lineage>
        <taxon>Viruses</taxon>
        <taxon>Duplodnaviria</taxon>
        <taxon>Heunggongvirae</taxon>
        <taxon>Uroviricota</taxon>
        <taxon>Caudoviricetes</taxon>
        <taxon>Eneladusvirus</taxon>
        <taxon>Eneladusvirus BF</taxon>
    </lineage>
</organism>
<sequence>MSVKFTPVVTTLKNTLVVELEYEHGDADATTFEYVNIPVLPEQKESIGVLLSMIEHGLECQNSERYDEDSDPVFEDDTVSLLVMDGGEISFTYNGINVNIGNVGDCTVDGQFNASGGINAVYYYDENAIKYSVTEY</sequence>
<dbReference type="EMBL" id="MT939486">
    <property type="protein sequence ID" value="QOI71377.1"/>
    <property type="molecule type" value="Genomic_DNA"/>
</dbReference>
<protein>
    <submittedName>
        <fullName evidence="1">Uncharacterized protein</fullName>
    </submittedName>
</protein>
<dbReference type="Proteomes" id="UP000594095">
    <property type="component" value="Genome"/>
</dbReference>
<evidence type="ECO:0000313" key="2">
    <source>
        <dbReference type="Proteomes" id="UP000594095"/>
    </source>
</evidence>
<proteinExistence type="predicted"/>
<evidence type="ECO:0000313" key="1">
    <source>
        <dbReference type="EMBL" id="QOI71377.1"/>
    </source>
</evidence>
<reference evidence="1 2" key="1">
    <citation type="submission" date="2020-08" db="EMBL/GenBank/DDBJ databases">
        <title>Complete genome sequence of Erwinia phage pEa_SNUABM_12.</title>
        <authorList>
            <person name="Kim S.G."/>
            <person name="Lee S.B."/>
            <person name="Park S.C."/>
        </authorList>
    </citation>
    <scope>NUCLEOTIDE SEQUENCE [LARGE SCALE GENOMIC DNA]</scope>
</reference>
<name>A0A7L8ZM19_9CAUD</name>
<accession>A0A7L8ZM19</accession>
<gene>
    <name evidence="1" type="ORF">pEaSNUABM12_00450</name>
</gene>